<sequence length="112" mass="12615">MIHSVTRDLTRLLPVSLLFALTGCAGVSQNEYAEFDHYVAAKVSPGVPTAQAVQILSQDSYKCKQRGARAECHRHEDGFIKFCRYQVLMIVDTKQQTVLKTRPDILCAKKYP</sequence>
<accession>A0A0S4LI66</accession>
<organism evidence="1 2">
    <name type="scientific">Candidatus Nitrospira nitrificans</name>
    <dbReference type="NCBI Taxonomy" id="1742973"/>
    <lineage>
        <taxon>Bacteria</taxon>
        <taxon>Pseudomonadati</taxon>
        <taxon>Nitrospirota</taxon>
        <taxon>Nitrospiria</taxon>
        <taxon>Nitrospirales</taxon>
        <taxon>Nitrospiraceae</taxon>
        <taxon>Nitrospira</taxon>
    </lineage>
</organism>
<reference evidence="2" key="1">
    <citation type="submission" date="2015-10" db="EMBL/GenBank/DDBJ databases">
        <authorList>
            <person name="Luecker S."/>
            <person name="Luecker S."/>
        </authorList>
    </citation>
    <scope>NUCLEOTIDE SEQUENCE [LARGE SCALE GENOMIC DNA]</scope>
</reference>
<evidence type="ECO:0000313" key="1">
    <source>
        <dbReference type="EMBL" id="CUS35684.1"/>
    </source>
</evidence>
<evidence type="ECO:0008006" key="3">
    <source>
        <dbReference type="Google" id="ProtNLM"/>
    </source>
</evidence>
<name>A0A0S4LI66_9BACT</name>
<dbReference type="AlphaFoldDB" id="A0A0S4LI66"/>
<dbReference type="PROSITE" id="PS51257">
    <property type="entry name" value="PROKAR_LIPOPROTEIN"/>
    <property type="match status" value="1"/>
</dbReference>
<keyword evidence="2" id="KW-1185">Reference proteome</keyword>
<protein>
    <recommendedName>
        <fullName evidence="3">Lipoprotein</fullName>
    </recommendedName>
</protein>
<evidence type="ECO:0000313" key="2">
    <source>
        <dbReference type="Proteomes" id="UP000198736"/>
    </source>
</evidence>
<proteinExistence type="predicted"/>
<dbReference type="STRING" id="1742973.COMA2_20392"/>
<gene>
    <name evidence="1" type="ORF">COMA2_20392</name>
</gene>
<dbReference type="Proteomes" id="UP000198736">
    <property type="component" value="Unassembled WGS sequence"/>
</dbReference>
<dbReference type="EMBL" id="CZPZ01000012">
    <property type="protein sequence ID" value="CUS35684.1"/>
    <property type="molecule type" value="Genomic_DNA"/>
</dbReference>